<dbReference type="PANTHER" id="PTHR42078">
    <property type="entry name" value="GLUCAN 1, 4-ALPHA-GLUCOSIDASE"/>
    <property type="match status" value="1"/>
</dbReference>
<name>A0AAE0IZF9_9PEZI</name>
<dbReference type="PANTHER" id="PTHR42078:SF1">
    <property type="entry name" value="GLUCAN 1, 4-ALPHA-GLUCOSIDASE"/>
    <property type="match status" value="1"/>
</dbReference>
<dbReference type="Proteomes" id="UP001286456">
    <property type="component" value="Unassembled WGS sequence"/>
</dbReference>
<sequence length="831" mass="89033">MDPTHNKSDEMERRVSVRSSRRISVDGGDANDASDDDYGMVADGFRPMQPSYGTVPSIQTFPSPSTTAAATERSASSSPSPVPAGRPSSIAKPHRPHDSISLRHDGAMGPIHETTGPTRSSSISTTSSPYIPTDSPYQGPSGPSHPYQMYPQNVRLARTMSTATSSTAPVSEVSYTGPRGPTHPYGLYNQGTVVDTAALPVTSVPLGFHGLPDQYQRRIGPDGEDVADIIGPDGHTEQLPPYTRYPDDALPQKVVEAADPATPAVQGGAIIVPTTTANALPTLTTVAPAIPGAGGIGLASRNPEFDSEEELGTPRSRHSSRSFNSDVSHHEINTAAAEASEKRRPLTGWQAWMRRRVGGIIPFWAICLTALVLLLMGAILGSVIGTFMSKHKKPPRKDIYPDPMLPSATTTYDATAIPTPTAGLAPLPTGNFSMPLMVPTRSSNTCFNDTTQSKAWGCYFSAMTGMYMTIDKQTANKPGEYTFSLHCNQSLTLAANFYSYGEQPPQISQPLTLELVTDILEPTRGPAWFKMMPYNKTMILPEAVLSSTGSSSVSAQRIRDLAPRNDGRKDGSRMGDFKRKGVAEQGDKPWICNWPDTYLEVFIYPDQNASPNPFGQPPPSSSSSSSTSSTSSQQTPPPSTSGSASSQTTASTSTTLDPERRESTPPSSTPSSSSSSYSKWDGTHGGYNNDNKNHGYEEHTVGARTADPPPSSSSAYPTNGPPLGEMPRPSYPKALKLEERRVYGAPMPQCTQVEIQGPGQPAKPVRDSSGNVVTIDIVETSPEGPSSTQAQSDLQTDVGRRAPDWDRDRGSLKDRDNDADVSKCGCMWFIT</sequence>
<proteinExistence type="predicted"/>
<dbReference type="InterPro" id="IPR056722">
    <property type="entry name" value="DUF7820"/>
</dbReference>
<keyword evidence="5" id="KW-1185">Reference proteome</keyword>
<reference evidence="4" key="1">
    <citation type="journal article" date="2023" name="Mol. Phylogenet. Evol.">
        <title>Genome-scale phylogeny and comparative genomics of the fungal order Sordariales.</title>
        <authorList>
            <person name="Hensen N."/>
            <person name="Bonometti L."/>
            <person name="Westerberg I."/>
            <person name="Brannstrom I.O."/>
            <person name="Guillou S."/>
            <person name="Cros-Aarteil S."/>
            <person name="Calhoun S."/>
            <person name="Haridas S."/>
            <person name="Kuo A."/>
            <person name="Mondo S."/>
            <person name="Pangilinan J."/>
            <person name="Riley R."/>
            <person name="LaButti K."/>
            <person name="Andreopoulos B."/>
            <person name="Lipzen A."/>
            <person name="Chen C."/>
            <person name="Yan M."/>
            <person name="Daum C."/>
            <person name="Ng V."/>
            <person name="Clum A."/>
            <person name="Steindorff A."/>
            <person name="Ohm R.A."/>
            <person name="Martin F."/>
            <person name="Silar P."/>
            <person name="Natvig D.O."/>
            <person name="Lalanne C."/>
            <person name="Gautier V."/>
            <person name="Ament-Velasquez S.L."/>
            <person name="Kruys A."/>
            <person name="Hutchinson M.I."/>
            <person name="Powell A.J."/>
            <person name="Barry K."/>
            <person name="Miller A.N."/>
            <person name="Grigoriev I.V."/>
            <person name="Debuchy R."/>
            <person name="Gladieux P."/>
            <person name="Hiltunen Thoren M."/>
            <person name="Johannesson H."/>
        </authorList>
    </citation>
    <scope>NUCLEOTIDE SEQUENCE</scope>
    <source>
        <strain evidence="4">SMH4131-1</strain>
    </source>
</reference>
<feature type="compositionally biased region" description="Basic and acidic residues" evidence="1">
    <location>
        <begin position="557"/>
        <end position="582"/>
    </location>
</feature>
<evidence type="ECO:0000313" key="5">
    <source>
        <dbReference type="Proteomes" id="UP001286456"/>
    </source>
</evidence>
<accession>A0AAE0IZF9</accession>
<gene>
    <name evidence="4" type="ORF">B0T19DRAFT_139126</name>
</gene>
<keyword evidence="2" id="KW-1133">Transmembrane helix</keyword>
<feature type="compositionally biased region" description="Low complexity" evidence="1">
    <location>
        <begin position="62"/>
        <end position="89"/>
    </location>
</feature>
<feature type="compositionally biased region" description="Low complexity" evidence="1">
    <location>
        <begin position="621"/>
        <end position="655"/>
    </location>
</feature>
<reference evidence="4" key="2">
    <citation type="submission" date="2023-06" db="EMBL/GenBank/DDBJ databases">
        <authorList>
            <consortium name="Lawrence Berkeley National Laboratory"/>
            <person name="Haridas S."/>
            <person name="Hensen N."/>
            <person name="Bonometti L."/>
            <person name="Westerberg I."/>
            <person name="Brannstrom I.O."/>
            <person name="Guillou S."/>
            <person name="Cros-Aarteil S."/>
            <person name="Calhoun S."/>
            <person name="Kuo A."/>
            <person name="Mondo S."/>
            <person name="Pangilinan J."/>
            <person name="Riley R."/>
            <person name="Labutti K."/>
            <person name="Andreopoulos B."/>
            <person name="Lipzen A."/>
            <person name="Chen C."/>
            <person name="Yanf M."/>
            <person name="Daum C."/>
            <person name="Ng V."/>
            <person name="Clum A."/>
            <person name="Steindorff A."/>
            <person name="Ohm R."/>
            <person name="Martin F."/>
            <person name="Silar P."/>
            <person name="Natvig D."/>
            <person name="Lalanne C."/>
            <person name="Gautier V."/>
            <person name="Ament-Velasquez S.L."/>
            <person name="Kruys A."/>
            <person name="Hutchinson M.I."/>
            <person name="Powell A.J."/>
            <person name="Barry K."/>
            <person name="Miller A.N."/>
            <person name="Grigoriev I.V."/>
            <person name="Debuchy R."/>
            <person name="Gladieux P."/>
            <person name="Thoren M.H."/>
            <person name="Johannesson H."/>
        </authorList>
    </citation>
    <scope>NUCLEOTIDE SEQUENCE</scope>
    <source>
        <strain evidence="4">SMH4131-1</strain>
    </source>
</reference>
<evidence type="ECO:0000259" key="3">
    <source>
        <dbReference type="Pfam" id="PF25130"/>
    </source>
</evidence>
<organism evidence="4 5">
    <name type="scientific">Cercophora scortea</name>
    <dbReference type="NCBI Taxonomy" id="314031"/>
    <lineage>
        <taxon>Eukaryota</taxon>
        <taxon>Fungi</taxon>
        <taxon>Dikarya</taxon>
        <taxon>Ascomycota</taxon>
        <taxon>Pezizomycotina</taxon>
        <taxon>Sordariomycetes</taxon>
        <taxon>Sordariomycetidae</taxon>
        <taxon>Sordariales</taxon>
        <taxon>Lasiosphaeriaceae</taxon>
        <taxon>Cercophora</taxon>
    </lineage>
</organism>
<feature type="domain" description="DUF7820" evidence="3">
    <location>
        <begin position="679"/>
        <end position="829"/>
    </location>
</feature>
<feature type="region of interest" description="Disordered" evidence="1">
    <location>
        <begin position="550"/>
        <end position="582"/>
    </location>
</feature>
<feature type="region of interest" description="Disordered" evidence="1">
    <location>
        <begin position="609"/>
        <end position="739"/>
    </location>
</feature>
<evidence type="ECO:0000256" key="1">
    <source>
        <dbReference type="SAM" id="MobiDB-lite"/>
    </source>
</evidence>
<feature type="compositionally biased region" description="Low complexity" evidence="1">
    <location>
        <begin position="664"/>
        <end position="676"/>
    </location>
</feature>
<feature type="compositionally biased region" description="Basic and acidic residues" evidence="1">
    <location>
        <begin position="691"/>
        <end position="701"/>
    </location>
</feature>
<feature type="compositionally biased region" description="Low complexity" evidence="1">
    <location>
        <begin position="114"/>
        <end position="136"/>
    </location>
</feature>
<evidence type="ECO:0000256" key="2">
    <source>
        <dbReference type="SAM" id="Phobius"/>
    </source>
</evidence>
<feature type="transmembrane region" description="Helical" evidence="2">
    <location>
        <begin position="363"/>
        <end position="387"/>
    </location>
</feature>
<feature type="compositionally biased region" description="Basic and acidic residues" evidence="1">
    <location>
        <begin position="96"/>
        <end position="106"/>
    </location>
</feature>
<evidence type="ECO:0000313" key="4">
    <source>
        <dbReference type="EMBL" id="KAK3333855.1"/>
    </source>
</evidence>
<dbReference type="Pfam" id="PF25130">
    <property type="entry name" value="DUF7820"/>
    <property type="match status" value="2"/>
</dbReference>
<feature type="compositionally biased region" description="Basic and acidic residues" evidence="1">
    <location>
        <begin position="798"/>
        <end position="820"/>
    </location>
</feature>
<keyword evidence="2" id="KW-0812">Transmembrane</keyword>
<feature type="domain" description="DUF7820" evidence="3">
    <location>
        <begin position="408"/>
        <end position="658"/>
    </location>
</feature>
<dbReference type="EMBL" id="JAUEPO010000002">
    <property type="protein sequence ID" value="KAK3333855.1"/>
    <property type="molecule type" value="Genomic_DNA"/>
</dbReference>
<feature type="region of interest" description="Disordered" evidence="1">
    <location>
        <begin position="779"/>
        <end position="820"/>
    </location>
</feature>
<protein>
    <recommendedName>
        <fullName evidence="3">DUF7820 domain-containing protein</fullName>
    </recommendedName>
</protein>
<keyword evidence="2" id="KW-0472">Membrane</keyword>
<comment type="caution">
    <text evidence="4">The sequence shown here is derived from an EMBL/GenBank/DDBJ whole genome shotgun (WGS) entry which is preliminary data.</text>
</comment>
<feature type="compositionally biased region" description="Basic and acidic residues" evidence="1">
    <location>
        <begin position="1"/>
        <end position="15"/>
    </location>
</feature>
<dbReference type="AlphaFoldDB" id="A0AAE0IZF9"/>
<feature type="compositionally biased region" description="Polar residues" evidence="1">
    <location>
        <begin position="783"/>
        <end position="795"/>
    </location>
</feature>
<feature type="region of interest" description="Disordered" evidence="1">
    <location>
        <begin position="1"/>
        <end position="146"/>
    </location>
</feature>
<feature type="region of interest" description="Disordered" evidence="1">
    <location>
        <begin position="297"/>
        <end position="329"/>
    </location>
</feature>
<feature type="compositionally biased region" description="Polar residues" evidence="1">
    <location>
        <begin position="51"/>
        <end position="61"/>
    </location>
</feature>